<dbReference type="GO" id="GO:0016887">
    <property type="term" value="F:ATP hydrolysis activity"/>
    <property type="evidence" value="ECO:0007669"/>
    <property type="project" value="InterPro"/>
</dbReference>
<organism evidence="6 7">
    <name type="scientific">Cedecea davisae DSM 4568</name>
    <dbReference type="NCBI Taxonomy" id="566551"/>
    <lineage>
        <taxon>Bacteria</taxon>
        <taxon>Pseudomonadati</taxon>
        <taxon>Pseudomonadota</taxon>
        <taxon>Gammaproteobacteria</taxon>
        <taxon>Enterobacterales</taxon>
        <taxon>Enterobacteriaceae</taxon>
        <taxon>Cedecea</taxon>
    </lineage>
</organism>
<comment type="similarity">
    <text evidence="1">Belongs to the ABC transporter superfamily.</text>
</comment>
<evidence type="ECO:0000313" key="7">
    <source>
        <dbReference type="Proteomes" id="UP000014585"/>
    </source>
</evidence>
<comment type="caution">
    <text evidence="6">The sequence shown here is derived from an EMBL/GenBank/DDBJ whole genome shotgun (WGS) entry which is preliminary data.</text>
</comment>
<dbReference type="PATRIC" id="fig|566551.4.peg.852"/>
<keyword evidence="4 6" id="KW-0067">ATP-binding</keyword>
<dbReference type="Proteomes" id="UP000014585">
    <property type="component" value="Unassembled WGS sequence"/>
</dbReference>
<dbReference type="HOGENOM" id="CLU_000604_1_22_6"/>
<dbReference type="Gene3D" id="3.40.50.300">
    <property type="entry name" value="P-loop containing nucleotide triphosphate hydrolases"/>
    <property type="match status" value="1"/>
</dbReference>
<dbReference type="InterPro" id="IPR017871">
    <property type="entry name" value="ABC_transporter-like_CS"/>
</dbReference>
<dbReference type="Pfam" id="PF00005">
    <property type="entry name" value="ABC_tran"/>
    <property type="match status" value="1"/>
</dbReference>
<sequence>MSGIIMKKSSVVLEIKNVSKSFNKGRKQKVTVLDNISLEIKENEIVALLGRSGSGKSTLLRMVAGLVEPDIGSIVCCDLPINGPGKHTSMVFQSFALFPWLNVFDSVAFGLQAQGLSSDEVGKRTMDMLDLIGLSGYEKAYPRELSGGMRQRVGFARALAVEPELLLMDEPFSALDIFTGNKLRQDLIELWENRVIKTRSMLLVTHSVEEAVMLSDRVCLLGGKASTITDTFNIDIERSLRTKDSIAPMVDKISDALNDRIASCV</sequence>
<accession>S3K1X1</accession>
<dbReference type="CDD" id="cd03293">
    <property type="entry name" value="ABC_NrtD_SsuB_transporters"/>
    <property type="match status" value="1"/>
</dbReference>
<evidence type="ECO:0000256" key="1">
    <source>
        <dbReference type="ARBA" id="ARBA00005417"/>
    </source>
</evidence>
<evidence type="ECO:0000259" key="5">
    <source>
        <dbReference type="PROSITE" id="PS50893"/>
    </source>
</evidence>
<dbReference type="InterPro" id="IPR027417">
    <property type="entry name" value="P-loop_NTPase"/>
</dbReference>
<dbReference type="InterPro" id="IPR003593">
    <property type="entry name" value="AAA+_ATPase"/>
</dbReference>
<dbReference type="InterPro" id="IPR003439">
    <property type="entry name" value="ABC_transporter-like_ATP-bd"/>
</dbReference>
<dbReference type="GO" id="GO:0005524">
    <property type="term" value="F:ATP binding"/>
    <property type="evidence" value="ECO:0007669"/>
    <property type="project" value="UniProtKB-KW"/>
</dbReference>
<dbReference type="STRING" id="566551.HMPREF0201_00928"/>
<dbReference type="PROSITE" id="PS50893">
    <property type="entry name" value="ABC_TRANSPORTER_2"/>
    <property type="match status" value="1"/>
</dbReference>
<dbReference type="InterPro" id="IPR050166">
    <property type="entry name" value="ABC_transporter_ATP-bind"/>
</dbReference>
<gene>
    <name evidence="6" type="ORF">HMPREF0201_00928</name>
</gene>
<feature type="domain" description="ABC transporter" evidence="5">
    <location>
        <begin position="13"/>
        <end position="248"/>
    </location>
</feature>
<keyword evidence="3" id="KW-0547">Nucleotide-binding</keyword>
<evidence type="ECO:0000256" key="4">
    <source>
        <dbReference type="ARBA" id="ARBA00022840"/>
    </source>
</evidence>
<dbReference type="SMART" id="SM00382">
    <property type="entry name" value="AAA"/>
    <property type="match status" value="1"/>
</dbReference>
<protein>
    <submittedName>
        <fullName evidence="6">ABC transporter, ATP-binding protein</fullName>
    </submittedName>
</protein>
<keyword evidence="2" id="KW-0813">Transport</keyword>
<dbReference type="PROSITE" id="PS00211">
    <property type="entry name" value="ABC_TRANSPORTER_1"/>
    <property type="match status" value="1"/>
</dbReference>
<evidence type="ECO:0000313" key="6">
    <source>
        <dbReference type="EMBL" id="EPF19199.1"/>
    </source>
</evidence>
<name>S3K1X1_9ENTR</name>
<dbReference type="AlphaFoldDB" id="S3K1X1"/>
<dbReference type="PANTHER" id="PTHR42788:SF13">
    <property type="entry name" value="ALIPHATIC SULFONATES IMPORT ATP-BINDING PROTEIN SSUB"/>
    <property type="match status" value="1"/>
</dbReference>
<dbReference type="EMBL" id="ATDT01000005">
    <property type="protein sequence ID" value="EPF19199.1"/>
    <property type="molecule type" value="Genomic_DNA"/>
</dbReference>
<dbReference type="PANTHER" id="PTHR42788">
    <property type="entry name" value="TAURINE IMPORT ATP-BINDING PROTEIN-RELATED"/>
    <property type="match status" value="1"/>
</dbReference>
<evidence type="ECO:0000256" key="2">
    <source>
        <dbReference type="ARBA" id="ARBA00022448"/>
    </source>
</evidence>
<evidence type="ECO:0000256" key="3">
    <source>
        <dbReference type="ARBA" id="ARBA00022741"/>
    </source>
</evidence>
<proteinExistence type="inferred from homology"/>
<dbReference type="SUPFAM" id="SSF52540">
    <property type="entry name" value="P-loop containing nucleoside triphosphate hydrolases"/>
    <property type="match status" value="1"/>
</dbReference>
<reference evidence="6 7" key="1">
    <citation type="submission" date="2013-04" db="EMBL/GenBank/DDBJ databases">
        <authorList>
            <person name="Weinstock G."/>
            <person name="Sodergren E."/>
            <person name="Lobos E.A."/>
            <person name="Fulton L."/>
            <person name="Fulton R."/>
            <person name="Courtney L."/>
            <person name="Fronick C."/>
            <person name="O'Laughlin M."/>
            <person name="Godfrey J."/>
            <person name="Wilson R.M."/>
            <person name="Miner T."/>
            <person name="Farmer C."/>
            <person name="Delehaunty K."/>
            <person name="Cordes M."/>
            <person name="Minx P."/>
            <person name="Tomlinson C."/>
            <person name="Chen J."/>
            <person name="Wollam A."/>
            <person name="Pepin K.H."/>
            <person name="Palsikar V.B."/>
            <person name="Zhang X."/>
            <person name="Suruliraj S."/>
            <person name="Perna N.T."/>
            <person name="Plunkett G."/>
            <person name="Warren W."/>
            <person name="Mitreva M."/>
            <person name="Mardis E.R."/>
            <person name="Wilson R.K."/>
        </authorList>
    </citation>
    <scope>NUCLEOTIDE SEQUENCE [LARGE SCALE GENOMIC DNA]</scope>
    <source>
        <strain evidence="6 7">DSM 4568</strain>
    </source>
</reference>